<dbReference type="Gene3D" id="3.40.50.300">
    <property type="entry name" value="P-loop containing nucleotide triphosphate hydrolases"/>
    <property type="match status" value="1"/>
</dbReference>
<dbReference type="GO" id="GO:0005524">
    <property type="term" value="F:ATP binding"/>
    <property type="evidence" value="ECO:0007669"/>
    <property type="project" value="UniProtKB-KW"/>
</dbReference>
<comment type="caution">
    <text evidence="4">The sequence shown here is derived from an EMBL/GenBank/DDBJ whole genome shotgun (WGS) entry which is preliminary data.</text>
</comment>
<reference evidence="4 5" key="1">
    <citation type="journal article" date="2016" name="Nat. Commun.">
        <title>Thousands of microbial genomes shed light on interconnected biogeochemical processes in an aquifer system.</title>
        <authorList>
            <person name="Anantharaman K."/>
            <person name="Brown C.T."/>
            <person name="Hug L.A."/>
            <person name="Sharon I."/>
            <person name="Castelle C.J."/>
            <person name="Probst A.J."/>
            <person name="Thomas B.C."/>
            <person name="Singh A."/>
            <person name="Wilkins M.J."/>
            <person name="Karaoz U."/>
            <person name="Brodie E.L."/>
            <person name="Williams K.H."/>
            <person name="Hubbard S.S."/>
            <person name="Banfield J.F."/>
        </authorList>
    </citation>
    <scope>NUCLEOTIDE SEQUENCE [LARGE SCALE GENOMIC DNA]</scope>
</reference>
<dbReference type="PANTHER" id="PTHR24221">
    <property type="entry name" value="ATP-BINDING CASSETTE SUB-FAMILY B"/>
    <property type="match status" value="1"/>
</dbReference>
<dbReference type="InterPro" id="IPR027417">
    <property type="entry name" value="P-loop_NTPase"/>
</dbReference>
<dbReference type="GO" id="GO:0016887">
    <property type="term" value="F:ATP hydrolysis activity"/>
    <property type="evidence" value="ECO:0007669"/>
    <property type="project" value="InterPro"/>
</dbReference>
<dbReference type="PROSITE" id="PS00211">
    <property type="entry name" value="ABC_TRANSPORTER_1"/>
    <property type="match status" value="1"/>
</dbReference>
<sequence length="312" mass="34581">MRALLSRFTHTHNIAETFFNFAGIYGNILQQRASVSNSEELASGFNGIVNGNNDNGGKHWGKIEINSLNFSYRTDENADLHLDDISLSIKRGEKIALIGATGSGKTTLLKVIRELYKPQTASVFADGKKLTGGFGAISSEITLIPQEPEIFATTILENITLGVDHEMQEVRKFTDMARFTEVADNLPREFNSSIKEKGVNLSGGEKQRLALARGLLACADKSIVLLDEPTSSIDVATELSIYQNIFQDFCDKSIVASVHRLHLLPMFDNIYFFSEGKILASGSFGELLESSAEFKELWNKYQNMVQDLQDRA</sequence>
<dbReference type="InterPro" id="IPR003593">
    <property type="entry name" value="AAA+_ATPase"/>
</dbReference>
<accession>A0A1F5WZ90</accession>
<dbReference type="AlphaFoldDB" id="A0A1F5WZ90"/>
<dbReference type="InterPro" id="IPR039421">
    <property type="entry name" value="Type_1_exporter"/>
</dbReference>
<dbReference type="PANTHER" id="PTHR24221:SF654">
    <property type="entry name" value="ATP-BINDING CASSETTE SUB-FAMILY B MEMBER 6"/>
    <property type="match status" value="1"/>
</dbReference>
<evidence type="ECO:0000256" key="1">
    <source>
        <dbReference type="ARBA" id="ARBA00022741"/>
    </source>
</evidence>
<evidence type="ECO:0000259" key="3">
    <source>
        <dbReference type="PROSITE" id="PS50893"/>
    </source>
</evidence>
<dbReference type="Pfam" id="PF00005">
    <property type="entry name" value="ABC_tran"/>
    <property type="match status" value="1"/>
</dbReference>
<evidence type="ECO:0000313" key="5">
    <source>
        <dbReference type="Proteomes" id="UP000178114"/>
    </source>
</evidence>
<evidence type="ECO:0000256" key="2">
    <source>
        <dbReference type="ARBA" id="ARBA00022840"/>
    </source>
</evidence>
<dbReference type="GO" id="GO:0042626">
    <property type="term" value="F:ATPase-coupled transmembrane transporter activity"/>
    <property type="evidence" value="ECO:0007669"/>
    <property type="project" value="TreeGrafter"/>
</dbReference>
<keyword evidence="1" id="KW-0547">Nucleotide-binding</keyword>
<dbReference type="STRING" id="1798351.A2930_03135"/>
<dbReference type="InterPro" id="IPR017871">
    <property type="entry name" value="ABC_transporter-like_CS"/>
</dbReference>
<dbReference type="PROSITE" id="PS50893">
    <property type="entry name" value="ABC_TRANSPORTER_2"/>
    <property type="match status" value="1"/>
</dbReference>
<gene>
    <name evidence="4" type="ORF">A2930_03135</name>
</gene>
<evidence type="ECO:0000313" key="4">
    <source>
        <dbReference type="EMBL" id="OGF80966.1"/>
    </source>
</evidence>
<protein>
    <recommendedName>
        <fullName evidence="3">ABC transporter domain-containing protein</fullName>
    </recommendedName>
</protein>
<dbReference type="SUPFAM" id="SSF52540">
    <property type="entry name" value="P-loop containing nucleoside triphosphate hydrolases"/>
    <property type="match status" value="1"/>
</dbReference>
<dbReference type="EMBL" id="MFID01000021">
    <property type="protein sequence ID" value="OGF80966.1"/>
    <property type="molecule type" value="Genomic_DNA"/>
</dbReference>
<name>A0A1F5WZ90_9BACT</name>
<keyword evidence="2" id="KW-0067">ATP-binding</keyword>
<dbReference type="InterPro" id="IPR003439">
    <property type="entry name" value="ABC_transporter-like_ATP-bd"/>
</dbReference>
<dbReference type="SMART" id="SM00382">
    <property type="entry name" value="AAA"/>
    <property type="match status" value="1"/>
</dbReference>
<proteinExistence type="predicted"/>
<organism evidence="4 5">
    <name type="scientific">Candidatus Giovannonibacteria bacterium RIFCSPLOWO2_01_FULL_45_34</name>
    <dbReference type="NCBI Taxonomy" id="1798351"/>
    <lineage>
        <taxon>Bacteria</taxon>
        <taxon>Candidatus Giovannoniibacteriota</taxon>
    </lineage>
</organism>
<dbReference type="Proteomes" id="UP000178114">
    <property type="component" value="Unassembled WGS sequence"/>
</dbReference>
<feature type="domain" description="ABC transporter" evidence="3">
    <location>
        <begin position="63"/>
        <end position="300"/>
    </location>
</feature>